<comment type="caution">
    <text evidence="1">The sequence shown here is derived from an EMBL/GenBank/DDBJ whole genome shotgun (WGS) entry which is preliminary data.</text>
</comment>
<dbReference type="EMBL" id="BSXS01005861">
    <property type="protein sequence ID" value="GME84865.1"/>
    <property type="molecule type" value="Genomic_DNA"/>
</dbReference>
<organism evidence="1 2">
    <name type="scientific">Ambrosiozyma monospora</name>
    <name type="common">Yeast</name>
    <name type="synonym">Endomycopsis monosporus</name>
    <dbReference type="NCBI Taxonomy" id="43982"/>
    <lineage>
        <taxon>Eukaryota</taxon>
        <taxon>Fungi</taxon>
        <taxon>Dikarya</taxon>
        <taxon>Ascomycota</taxon>
        <taxon>Saccharomycotina</taxon>
        <taxon>Pichiomycetes</taxon>
        <taxon>Pichiales</taxon>
        <taxon>Pichiaceae</taxon>
        <taxon>Ambrosiozyma</taxon>
    </lineage>
</organism>
<keyword evidence="2" id="KW-1185">Reference proteome</keyword>
<evidence type="ECO:0000313" key="1">
    <source>
        <dbReference type="EMBL" id="GME84865.1"/>
    </source>
</evidence>
<reference evidence="1" key="1">
    <citation type="submission" date="2023-04" db="EMBL/GenBank/DDBJ databases">
        <title>Ambrosiozyma monospora NBRC 10751.</title>
        <authorList>
            <person name="Ichikawa N."/>
            <person name="Sato H."/>
            <person name="Tonouchi N."/>
        </authorList>
    </citation>
    <scope>NUCLEOTIDE SEQUENCE</scope>
    <source>
        <strain evidence="1">NBRC 10751</strain>
    </source>
</reference>
<proteinExistence type="predicted"/>
<dbReference type="Proteomes" id="UP001165064">
    <property type="component" value="Unassembled WGS sequence"/>
</dbReference>
<protein>
    <submittedName>
        <fullName evidence="1">Unnamed protein product</fullName>
    </submittedName>
</protein>
<sequence length="250" mass="29259">MSSSHFTKEKIKELQQELSTLSIKYSKNLGEETESILFTKKQLEGVPEDVISQFEEIKSEDGETKLRMTFKYPDIFPVLKYASNPDTRKAAFIGDQNKVPENAEILAKAVKLRAELAQLLGYKNFSEYILEERMAKTPEAVNNFLADLKVKLKPLGEKELSKLKESKIADLKAKGLPTENTEYYIWDQRYYHTKMLETEYKVDEMKIAEYFPMSNTISKMLEIYETIFNLKFVEITKEDKLYNTWHEETR</sequence>
<gene>
    <name evidence="1" type="ORF">Amon02_000716000</name>
</gene>
<name>A0ACB5TAZ3_AMBMO</name>
<accession>A0ACB5TAZ3</accession>
<evidence type="ECO:0000313" key="2">
    <source>
        <dbReference type="Proteomes" id="UP001165064"/>
    </source>
</evidence>